<evidence type="ECO:0000256" key="5">
    <source>
        <dbReference type="ARBA" id="ARBA00023136"/>
    </source>
</evidence>
<dbReference type="InterPro" id="IPR051401">
    <property type="entry name" value="GtrA_CellWall_Glycosyl"/>
</dbReference>
<feature type="transmembrane region" description="Helical" evidence="6">
    <location>
        <begin position="85"/>
        <end position="108"/>
    </location>
</feature>
<comment type="subcellular location">
    <subcellularLocation>
        <location evidence="1">Membrane</location>
        <topology evidence="1">Multi-pass membrane protein</topology>
    </subcellularLocation>
</comment>
<organism evidence="8 9">
    <name type="scientific">Spelaeicoccus albus</name>
    <dbReference type="NCBI Taxonomy" id="1280376"/>
    <lineage>
        <taxon>Bacteria</taxon>
        <taxon>Bacillati</taxon>
        <taxon>Actinomycetota</taxon>
        <taxon>Actinomycetes</taxon>
        <taxon>Micrococcales</taxon>
        <taxon>Brevibacteriaceae</taxon>
        <taxon>Spelaeicoccus</taxon>
    </lineage>
</organism>
<feature type="transmembrane region" description="Helical" evidence="6">
    <location>
        <begin position="21"/>
        <end position="44"/>
    </location>
</feature>
<keyword evidence="4 6" id="KW-1133">Transmembrane helix</keyword>
<reference evidence="8 9" key="1">
    <citation type="submission" date="2020-07" db="EMBL/GenBank/DDBJ databases">
        <title>Sequencing the genomes of 1000 actinobacteria strains.</title>
        <authorList>
            <person name="Klenk H.-P."/>
        </authorList>
    </citation>
    <scope>NUCLEOTIDE SEQUENCE [LARGE SCALE GENOMIC DNA]</scope>
    <source>
        <strain evidence="8 9">DSM 26341</strain>
    </source>
</reference>
<dbReference type="PANTHER" id="PTHR38459">
    <property type="entry name" value="PROPHAGE BACTOPRENOL-LINKED GLUCOSE TRANSLOCASE HOMOLOG"/>
    <property type="match status" value="1"/>
</dbReference>
<keyword evidence="5 6" id="KW-0472">Membrane</keyword>
<dbReference type="EMBL" id="JACBZP010000001">
    <property type="protein sequence ID" value="NYI65869.1"/>
    <property type="molecule type" value="Genomic_DNA"/>
</dbReference>
<evidence type="ECO:0000313" key="8">
    <source>
        <dbReference type="EMBL" id="NYI65869.1"/>
    </source>
</evidence>
<sequence>MARGRQSTHGTLGRLATELAKFGAVGTVAFFVDLAVYNALAFTIMDDNPIGAKVFAVLVSTIVSWLGSRYWTFKDGAAKSAPAELFWFVLINAGGFVIAALCLVVSHYMMGLTSKLADNVSANFVGLALGNVFRYFMYKFLLYKIPTRRIASSTAGRSDAESGKR</sequence>
<keyword evidence="3 6" id="KW-0812">Transmembrane</keyword>
<evidence type="ECO:0000256" key="3">
    <source>
        <dbReference type="ARBA" id="ARBA00022692"/>
    </source>
</evidence>
<comment type="similarity">
    <text evidence="2">Belongs to the GtrA family.</text>
</comment>
<evidence type="ECO:0000313" key="9">
    <source>
        <dbReference type="Proteomes" id="UP000539111"/>
    </source>
</evidence>
<accession>A0A7Z0A7I0</accession>
<evidence type="ECO:0000256" key="1">
    <source>
        <dbReference type="ARBA" id="ARBA00004141"/>
    </source>
</evidence>
<dbReference type="PANTHER" id="PTHR38459:SF1">
    <property type="entry name" value="PROPHAGE BACTOPRENOL-LINKED GLUCOSE TRANSLOCASE HOMOLOG"/>
    <property type="match status" value="1"/>
</dbReference>
<keyword evidence="9" id="KW-1185">Reference proteome</keyword>
<name>A0A7Z0A7I0_9MICO</name>
<evidence type="ECO:0000256" key="2">
    <source>
        <dbReference type="ARBA" id="ARBA00009399"/>
    </source>
</evidence>
<feature type="transmembrane region" description="Helical" evidence="6">
    <location>
        <begin position="50"/>
        <end position="73"/>
    </location>
</feature>
<dbReference type="Pfam" id="PF04138">
    <property type="entry name" value="GtrA_DPMS_TM"/>
    <property type="match status" value="1"/>
</dbReference>
<feature type="transmembrane region" description="Helical" evidence="6">
    <location>
        <begin position="120"/>
        <end position="138"/>
    </location>
</feature>
<evidence type="ECO:0000256" key="6">
    <source>
        <dbReference type="SAM" id="Phobius"/>
    </source>
</evidence>
<protein>
    <submittedName>
        <fullName evidence="8">Putative flippase GtrA</fullName>
    </submittedName>
</protein>
<gene>
    <name evidence="8" type="ORF">BJY26_000175</name>
</gene>
<evidence type="ECO:0000259" key="7">
    <source>
        <dbReference type="Pfam" id="PF04138"/>
    </source>
</evidence>
<dbReference type="AlphaFoldDB" id="A0A7Z0A7I0"/>
<dbReference type="GO" id="GO:0005886">
    <property type="term" value="C:plasma membrane"/>
    <property type="evidence" value="ECO:0007669"/>
    <property type="project" value="TreeGrafter"/>
</dbReference>
<comment type="caution">
    <text evidence="8">The sequence shown here is derived from an EMBL/GenBank/DDBJ whole genome shotgun (WGS) entry which is preliminary data.</text>
</comment>
<proteinExistence type="inferred from homology"/>
<dbReference type="InterPro" id="IPR007267">
    <property type="entry name" value="GtrA_DPMS_TM"/>
</dbReference>
<evidence type="ECO:0000256" key="4">
    <source>
        <dbReference type="ARBA" id="ARBA00022989"/>
    </source>
</evidence>
<feature type="domain" description="GtrA/DPMS transmembrane" evidence="7">
    <location>
        <begin position="21"/>
        <end position="141"/>
    </location>
</feature>
<dbReference type="Proteomes" id="UP000539111">
    <property type="component" value="Unassembled WGS sequence"/>
</dbReference>
<dbReference type="GO" id="GO:0000271">
    <property type="term" value="P:polysaccharide biosynthetic process"/>
    <property type="evidence" value="ECO:0007669"/>
    <property type="project" value="InterPro"/>
</dbReference>